<dbReference type="AlphaFoldDB" id="A0A8G2EWL9"/>
<dbReference type="PANTHER" id="PTHR22602:SF0">
    <property type="entry name" value="TRANSFERASE CAF17, MITOCHONDRIAL-RELATED"/>
    <property type="match status" value="1"/>
</dbReference>
<name>A0A8G2EWL9_9PROT</name>
<dbReference type="GO" id="GO:0016226">
    <property type="term" value="P:iron-sulfur cluster assembly"/>
    <property type="evidence" value="ECO:0007669"/>
    <property type="project" value="TreeGrafter"/>
</dbReference>
<proteinExistence type="predicted"/>
<dbReference type="EMBL" id="FNBW01000007">
    <property type="protein sequence ID" value="SDF86685.1"/>
    <property type="molecule type" value="Genomic_DNA"/>
</dbReference>
<dbReference type="InterPro" id="IPR017703">
    <property type="entry name" value="YgfZ/GCV_T_CS"/>
</dbReference>
<dbReference type="Proteomes" id="UP000198615">
    <property type="component" value="Unassembled WGS sequence"/>
</dbReference>
<dbReference type="PIRSF" id="PIRSF006487">
    <property type="entry name" value="GcvT"/>
    <property type="match status" value="1"/>
</dbReference>
<dbReference type="InterPro" id="IPR045179">
    <property type="entry name" value="YgfZ/GcvT"/>
</dbReference>
<organism evidence="3 4">
    <name type="scientific">Thalassobaculum litoreum DSM 18839</name>
    <dbReference type="NCBI Taxonomy" id="1123362"/>
    <lineage>
        <taxon>Bacteria</taxon>
        <taxon>Pseudomonadati</taxon>
        <taxon>Pseudomonadota</taxon>
        <taxon>Alphaproteobacteria</taxon>
        <taxon>Rhodospirillales</taxon>
        <taxon>Thalassobaculaceae</taxon>
        <taxon>Thalassobaculum</taxon>
    </lineage>
</organism>
<keyword evidence="1" id="KW-0809">Transit peptide</keyword>
<dbReference type="NCBIfam" id="TIGR03317">
    <property type="entry name" value="ygfZ_signature"/>
    <property type="match status" value="1"/>
</dbReference>
<sequence length="308" mass="32952">MANAYFHIFDDRGVIRIAGEDRASFLQGLVSNDVLKVTPDRAGYGAFLTAQGKFLYDFFLIETGEALLIETAADRIEEFFGKLRLYKLRSKIEMSIESGDWIVAAVFGAETFDALSLPAERGAASGFAEGLAFVDPRHADAGARVLLPEVAGPAALEAAGLKPTDRAAYDRRRVSIGLPDGAKDMAVEKTVLLEAGFEELGGVDFDKGCYMGQELTARTKYRGLVKRRLMPIIINGPLPAPGTEITLGGREAGEVRSVVANNGGGSEGGGMGLAMIRLNRLDEALRSGDPLTAGEATVIPHKPDWATF</sequence>
<feature type="domain" description="CAF17 C-terminal" evidence="2">
    <location>
        <begin position="226"/>
        <end position="307"/>
    </location>
</feature>
<gene>
    <name evidence="3" type="ORF">SAMN05660686_02615</name>
</gene>
<protein>
    <recommendedName>
        <fullName evidence="2">CAF17 C-terminal domain-containing protein</fullName>
    </recommendedName>
</protein>
<comment type="caution">
    <text evidence="3">The sequence shown here is derived from an EMBL/GenBank/DDBJ whole genome shotgun (WGS) entry which is preliminary data.</text>
</comment>
<dbReference type="OrthoDB" id="9796287at2"/>
<evidence type="ECO:0000256" key="1">
    <source>
        <dbReference type="ARBA" id="ARBA00022946"/>
    </source>
</evidence>
<keyword evidence="4" id="KW-1185">Reference proteome</keyword>
<evidence type="ECO:0000313" key="4">
    <source>
        <dbReference type="Proteomes" id="UP000198615"/>
    </source>
</evidence>
<dbReference type="RefSeq" id="WP_093150875.1">
    <property type="nucleotide sequence ID" value="NZ_FNBW01000007.1"/>
</dbReference>
<dbReference type="PANTHER" id="PTHR22602">
    <property type="entry name" value="TRANSFERASE CAF17, MITOCHONDRIAL-RELATED"/>
    <property type="match status" value="1"/>
</dbReference>
<dbReference type="SUPFAM" id="SSF103025">
    <property type="entry name" value="Folate-binding domain"/>
    <property type="match status" value="1"/>
</dbReference>
<evidence type="ECO:0000313" key="3">
    <source>
        <dbReference type="EMBL" id="SDF86685.1"/>
    </source>
</evidence>
<dbReference type="Pfam" id="PF25455">
    <property type="entry name" value="Beta-barrel_CAF17_C"/>
    <property type="match status" value="1"/>
</dbReference>
<dbReference type="InterPro" id="IPR027266">
    <property type="entry name" value="TrmE/GcvT-like"/>
</dbReference>
<evidence type="ECO:0000259" key="2">
    <source>
        <dbReference type="Pfam" id="PF25455"/>
    </source>
</evidence>
<accession>A0A8G2EWL9</accession>
<dbReference type="InterPro" id="IPR057460">
    <property type="entry name" value="CAF17_C"/>
</dbReference>
<dbReference type="Gene3D" id="3.30.1360.120">
    <property type="entry name" value="Probable tRNA modification gtpase trme, domain 1"/>
    <property type="match status" value="1"/>
</dbReference>
<reference evidence="3 4" key="1">
    <citation type="submission" date="2016-10" db="EMBL/GenBank/DDBJ databases">
        <authorList>
            <person name="Varghese N."/>
            <person name="Submissions S."/>
        </authorList>
    </citation>
    <scope>NUCLEOTIDE SEQUENCE [LARGE SCALE GENOMIC DNA]</scope>
    <source>
        <strain evidence="3 4">DSM 18839</strain>
    </source>
</reference>